<dbReference type="InterPro" id="IPR051538">
    <property type="entry name" value="Acyl-CoA_Synth/Transferase"/>
</dbReference>
<dbReference type="GO" id="GO:0016874">
    <property type="term" value="F:ligase activity"/>
    <property type="evidence" value="ECO:0007669"/>
    <property type="project" value="UniProtKB-KW"/>
</dbReference>
<reference evidence="4" key="1">
    <citation type="journal article" date="2014" name="Front. Microbiol.">
        <title>High frequency of phylogenetically diverse reductive dehalogenase-homologous genes in deep subseafloor sedimentary metagenomes.</title>
        <authorList>
            <person name="Kawai M."/>
            <person name="Futagami T."/>
            <person name="Toyoda A."/>
            <person name="Takaki Y."/>
            <person name="Nishi S."/>
            <person name="Hori S."/>
            <person name="Arai W."/>
            <person name="Tsubouchi T."/>
            <person name="Morono Y."/>
            <person name="Uchiyama I."/>
            <person name="Ito T."/>
            <person name="Fujiyama A."/>
            <person name="Inagaki F."/>
            <person name="Takami H."/>
        </authorList>
    </citation>
    <scope>NUCLEOTIDE SEQUENCE</scope>
    <source>
        <strain evidence="4">Expedition CK06-06</strain>
    </source>
</reference>
<sequence>FKQEKKVNESIIGMSRDAQFGPLIMIGSGGIYANFLKDVSFALSYKFTRDNAAEMLQKTKIFSLLQGVRGESSSDIESIIEVLLRLSQLVNDFPDIMELDINPLLSFIKG</sequence>
<dbReference type="PANTHER" id="PTHR43334">
    <property type="entry name" value="ACETATE--COA LIGASE [ADP-FORMING]"/>
    <property type="match status" value="1"/>
</dbReference>
<evidence type="ECO:0000256" key="2">
    <source>
        <dbReference type="ARBA" id="ARBA00022741"/>
    </source>
</evidence>
<feature type="non-terminal residue" evidence="4">
    <location>
        <position position="110"/>
    </location>
</feature>
<dbReference type="SUPFAM" id="SSF56059">
    <property type="entry name" value="Glutathione synthetase ATP-binding domain-like"/>
    <property type="match status" value="1"/>
</dbReference>
<keyword evidence="1" id="KW-0436">Ligase</keyword>
<evidence type="ECO:0000256" key="3">
    <source>
        <dbReference type="ARBA" id="ARBA00022840"/>
    </source>
</evidence>
<evidence type="ECO:0008006" key="5">
    <source>
        <dbReference type="Google" id="ProtNLM"/>
    </source>
</evidence>
<keyword evidence="3" id="KW-0067">ATP-binding</keyword>
<evidence type="ECO:0000313" key="4">
    <source>
        <dbReference type="EMBL" id="GAH97368.1"/>
    </source>
</evidence>
<dbReference type="GO" id="GO:0005524">
    <property type="term" value="F:ATP binding"/>
    <property type="evidence" value="ECO:0007669"/>
    <property type="project" value="UniProtKB-KW"/>
</dbReference>
<accession>X1LTA1</accession>
<dbReference type="EMBL" id="BARU01047208">
    <property type="protein sequence ID" value="GAH97368.1"/>
    <property type="molecule type" value="Genomic_DNA"/>
</dbReference>
<gene>
    <name evidence="4" type="ORF">S03H2_70844</name>
</gene>
<dbReference type="PANTHER" id="PTHR43334:SF1">
    <property type="entry name" value="3-HYDROXYPROPIONATE--COA LIGASE [ADP-FORMING]"/>
    <property type="match status" value="1"/>
</dbReference>
<dbReference type="Pfam" id="PF13549">
    <property type="entry name" value="ATP-grasp_5"/>
    <property type="match status" value="1"/>
</dbReference>
<evidence type="ECO:0000256" key="1">
    <source>
        <dbReference type="ARBA" id="ARBA00022598"/>
    </source>
</evidence>
<organism evidence="4">
    <name type="scientific">marine sediment metagenome</name>
    <dbReference type="NCBI Taxonomy" id="412755"/>
    <lineage>
        <taxon>unclassified sequences</taxon>
        <taxon>metagenomes</taxon>
        <taxon>ecological metagenomes</taxon>
    </lineage>
</organism>
<proteinExistence type="predicted"/>
<keyword evidence="2" id="KW-0547">Nucleotide-binding</keyword>
<name>X1LTA1_9ZZZZ</name>
<feature type="non-terminal residue" evidence="4">
    <location>
        <position position="1"/>
    </location>
</feature>
<dbReference type="Gene3D" id="3.30.470.20">
    <property type="entry name" value="ATP-grasp fold, B domain"/>
    <property type="match status" value="1"/>
</dbReference>
<comment type="caution">
    <text evidence="4">The sequence shown here is derived from an EMBL/GenBank/DDBJ whole genome shotgun (WGS) entry which is preliminary data.</text>
</comment>
<protein>
    <recommendedName>
        <fullName evidence="5">CoA-binding domain-containing protein</fullName>
    </recommendedName>
</protein>
<dbReference type="AlphaFoldDB" id="X1LTA1"/>